<dbReference type="RefSeq" id="XP_067818285.1">
    <property type="nucleotide sequence ID" value="XM_067963903.1"/>
</dbReference>
<gene>
    <name evidence="1" type="ORF">CCR75_005828</name>
</gene>
<dbReference type="Proteomes" id="UP000294530">
    <property type="component" value="Unassembled WGS sequence"/>
</dbReference>
<name>A0A976FLV0_BRELC</name>
<comment type="caution">
    <text evidence="1">The sequence shown here is derived from an EMBL/GenBank/DDBJ whole genome shotgun (WGS) entry which is preliminary data.</text>
</comment>
<dbReference type="EMBL" id="SHOA02000016">
    <property type="protein sequence ID" value="TDH68786.1"/>
    <property type="molecule type" value="Genomic_DNA"/>
</dbReference>
<dbReference type="KEGG" id="blac:94349574"/>
<accession>A0A976FLV0</accession>
<evidence type="ECO:0000313" key="1">
    <source>
        <dbReference type="EMBL" id="TDH68786.1"/>
    </source>
</evidence>
<keyword evidence="2" id="KW-1185">Reference proteome</keyword>
<dbReference type="GeneID" id="94349574"/>
<proteinExistence type="predicted"/>
<reference evidence="1 2" key="1">
    <citation type="journal article" date="2021" name="Genome Biol.">
        <title>AFLAP: assembly-free linkage analysis pipeline using k-mers from genome sequencing data.</title>
        <authorList>
            <person name="Fletcher K."/>
            <person name="Zhang L."/>
            <person name="Gil J."/>
            <person name="Han R."/>
            <person name="Cavanaugh K."/>
            <person name="Michelmore R."/>
        </authorList>
    </citation>
    <scope>NUCLEOTIDE SEQUENCE [LARGE SCALE GENOMIC DNA]</scope>
    <source>
        <strain evidence="1 2">SF5</strain>
    </source>
</reference>
<dbReference type="OrthoDB" id="166697at2759"/>
<sequence length="110" mass="11898">MTLKNPVSVQVVGGDELIATEQALIDVQVRTRAGPVNIRGVNCLLLDEDEEQFILSKDVLARLGIDAGSMIEQLAVSPEHGYDTDDLDLHNCEVGVDAENDIAIKLADLE</sequence>
<protein>
    <submittedName>
        <fullName evidence="1">Uncharacterized protein</fullName>
    </submittedName>
</protein>
<evidence type="ECO:0000313" key="2">
    <source>
        <dbReference type="Proteomes" id="UP000294530"/>
    </source>
</evidence>
<dbReference type="AlphaFoldDB" id="A0A976FLV0"/>
<organism evidence="1 2">
    <name type="scientific">Bremia lactucae</name>
    <name type="common">Lettuce downy mildew</name>
    <dbReference type="NCBI Taxonomy" id="4779"/>
    <lineage>
        <taxon>Eukaryota</taxon>
        <taxon>Sar</taxon>
        <taxon>Stramenopiles</taxon>
        <taxon>Oomycota</taxon>
        <taxon>Peronosporomycetes</taxon>
        <taxon>Peronosporales</taxon>
        <taxon>Peronosporaceae</taxon>
        <taxon>Bremia</taxon>
    </lineage>
</organism>